<organism evidence="2 3">
    <name type="scientific">Dictyobacter alpinus</name>
    <dbReference type="NCBI Taxonomy" id="2014873"/>
    <lineage>
        <taxon>Bacteria</taxon>
        <taxon>Bacillati</taxon>
        <taxon>Chloroflexota</taxon>
        <taxon>Ktedonobacteria</taxon>
        <taxon>Ktedonobacterales</taxon>
        <taxon>Dictyobacteraceae</taxon>
        <taxon>Dictyobacter</taxon>
    </lineage>
</organism>
<sequence length="260" mass="27531">MYSVRRSFIRLCIPILVPGVIIAVLFLLINPLVVYAQPANQVRTFATSDSAMNYMTKSAAGRLAATGNYTLEATEIIGTNAHLSLFPDPLYPTLTFATATMNGFSLSHPFNGTALLLSSTGTVTTTGVAIKTSLFKDIGTALKSFANKADLLVLATGGTVKQLIMRNVTLTVDRSLNTDVFVATGFQLAITTDLPHMQATPPTDTPTPTATPTPGTTPTPTATSTPTVTPTPQPGLTPTLTPTPPHKKCRCLLFICWCSS</sequence>
<gene>
    <name evidence="2" type="ORF">KDA_57200</name>
</gene>
<accession>A0A402BFW3</accession>
<dbReference type="Proteomes" id="UP000287171">
    <property type="component" value="Unassembled WGS sequence"/>
</dbReference>
<dbReference type="RefSeq" id="WP_176599712.1">
    <property type="nucleotide sequence ID" value="NZ_BIFT01000002.1"/>
</dbReference>
<comment type="caution">
    <text evidence="2">The sequence shown here is derived from an EMBL/GenBank/DDBJ whole genome shotgun (WGS) entry which is preliminary data.</text>
</comment>
<evidence type="ECO:0000313" key="3">
    <source>
        <dbReference type="Proteomes" id="UP000287171"/>
    </source>
</evidence>
<feature type="compositionally biased region" description="Pro residues" evidence="1">
    <location>
        <begin position="203"/>
        <end position="217"/>
    </location>
</feature>
<evidence type="ECO:0000313" key="2">
    <source>
        <dbReference type="EMBL" id="GCE30236.1"/>
    </source>
</evidence>
<feature type="region of interest" description="Disordered" evidence="1">
    <location>
        <begin position="195"/>
        <end position="241"/>
    </location>
</feature>
<dbReference type="EMBL" id="BIFT01000002">
    <property type="protein sequence ID" value="GCE30236.1"/>
    <property type="molecule type" value="Genomic_DNA"/>
</dbReference>
<protein>
    <submittedName>
        <fullName evidence="2">Uncharacterized protein</fullName>
    </submittedName>
</protein>
<dbReference type="AlphaFoldDB" id="A0A402BFW3"/>
<feature type="compositionally biased region" description="Low complexity" evidence="1">
    <location>
        <begin position="218"/>
        <end position="228"/>
    </location>
</feature>
<keyword evidence="3" id="KW-1185">Reference proteome</keyword>
<name>A0A402BFW3_9CHLR</name>
<proteinExistence type="predicted"/>
<reference evidence="3" key="1">
    <citation type="submission" date="2018-12" db="EMBL/GenBank/DDBJ databases">
        <title>Tengunoibacter tsumagoiensis gen. nov., sp. nov., Dictyobacter kobayashii sp. nov., D. alpinus sp. nov., and D. joshuensis sp. nov. and description of Dictyobacteraceae fam. nov. within the order Ktedonobacterales isolated from Tengu-no-mugimeshi.</title>
        <authorList>
            <person name="Wang C.M."/>
            <person name="Zheng Y."/>
            <person name="Sakai Y."/>
            <person name="Toyoda A."/>
            <person name="Minakuchi Y."/>
            <person name="Abe K."/>
            <person name="Yokota A."/>
            <person name="Yabe S."/>
        </authorList>
    </citation>
    <scope>NUCLEOTIDE SEQUENCE [LARGE SCALE GENOMIC DNA]</scope>
    <source>
        <strain evidence="3">Uno16</strain>
    </source>
</reference>
<evidence type="ECO:0000256" key="1">
    <source>
        <dbReference type="SAM" id="MobiDB-lite"/>
    </source>
</evidence>